<proteinExistence type="predicted"/>
<dbReference type="EMBL" id="JAOPLV010000014">
    <property type="protein sequence ID" value="MDM5142240.1"/>
    <property type="molecule type" value="Genomic_DNA"/>
</dbReference>
<organism evidence="1 2">
    <name type="scientific">Aeromonas bestiarum</name>
    <dbReference type="NCBI Taxonomy" id="105751"/>
    <lineage>
        <taxon>Bacteria</taxon>
        <taxon>Pseudomonadati</taxon>
        <taxon>Pseudomonadota</taxon>
        <taxon>Gammaproteobacteria</taxon>
        <taxon>Aeromonadales</taxon>
        <taxon>Aeromonadaceae</taxon>
        <taxon>Aeromonas</taxon>
    </lineage>
</organism>
<comment type="caution">
    <text evidence="1">The sequence shown here is derived from an EMBL/GenBank/DDBJ whole genome shotgun (WGS) entry which is preliminary data.</text>
</comment>
<dbReference type="InterPro" id="IPR036890">
    <property type="entry name" value="HATPase_C_sf"/>
</dbReference>
<name>A0AAW7I4D1_9GAMM</name>
<protein>
    <submittedName>
        <fullName evidence="1">Uncharacterized protein</fullName>
    </submittedName>
</protein>
<dbReference type="SUPFAM" id="SSF55874">
    <property type="entry name" value="ATPase domain of HSP90 chaperone/DNA topoisomerase II/histidine kinase"/>
    <property type="match status" value="1"/>
</dbReference>
<gene>
    <name evidence="1" type="ORF">OB959_20985</name>
</gene>
<dbReference type="RefSeq" id="WP_290022899.1">
    <property type="nucleotide sequence ID" value="NZ_JAOPLV010000014.1"/>
</dbReference>
<accession>A0AAW7I4D1</accession>
<evidence type="ECO:0000313" key="2">
    <source>
        <dbReference type="Proteomes" id="UP001168216"/>
    </source>
</evidence>
<evidence type="ECO:0000313" key="1">
    <source>
        <dbReference type="EMBL" id="MDM5142240.1"/>
    </source>
</evidence>
<sequence>MKVPSIITNEEIEKLYENIGDNVINLPQKFKTLRLGLLPRICQLFITTLKPNPNKKVKFFQFESSKENSVVDLLSSPHSLTSILMSDEVYEKDIVLDDQMLPVELKSRINAELQTRLNKSIYRKGQRVQLFAVDHSIKKYAFPSCFYSPEGTNSLKKSEFYTRILERIVELSPTKSEMTEVHLSDLGHAIYELIENTEQHGKLEINTGKVSKSVRGLIIDYKLITKEQRSESIGGENTAITDYLEGIRANNRTVHMLEISVFDSGEGIFKTLASTNNINISIQDEVDVVKKSFAKGFTSKSDYRGVGRGLNNVKNVLAQRHGFISFRTGRIGVYRDFNLQPLIEGESEPLSLFDENNKSENNFSKLASVEGVACSILVPL</sequence>
<dbReference type="Proteomes" id="UP001168216">
    <property type="component" value="Unassembled WGS sequence"/>
</dbReference>
<dbReference type="Gene3D" id="3.30.565.10">
    <property type="entry name" value="Histidine kinase-like ATPase, C-terminal domain"/>
    <property type="match status" value="1"/>
</dbReference>
<reference evidence="1" key="1">
    <citation type="submission" date="2023-08" db="EMBL/GenBank/DDBJ databases">
        <title>WGS of Aeromonas isolates.</title>
        <authorList>
            <person name="Lee H."/>
        </authorList>
    </citation>
    <scope>NUCLEOTIDE SEQUENCE</scope>
    <source>
        <strain evidence="1">SL22</strain>
    </source>
</reference>
<dbReference type="AlphaFoldDB" id="A0AAW7I4D1"/>